<name>A0A8C7X411_9TELE</name>
<keyword evidence="2" id="KW-1185">Reference proteome</keyword>
<evidence type="ECO:0000313" key="1">
    <source>
        <dbReference type="Ensembl" id="ENSOSIP00000007141.1"/>
    </source>
</evidence>
<reference evidence="1" key="2">
    <citation type="submission" date="2025-09" db="UniProtKB">
        <authorList>
            <consortium name="Ensembl"/>
        </authorList>
    </citation>
    <scope>IDENTIFICATION</scope>
</reference>
<accession>A0A8C7X411</accession>
<organism evidence="1 2">
    <name type="scientific">Oryzias sinensis</name>
    <name type="common">Chinese medaka</name>
    <dbReference type="NCBI Taxonomy" id="183150"/>
    <lineage>
        <taxon>Eukaryota</taxon>
        <taxon>Metazoa</taxon>
        <taxon>Chordata</taxon>
        <taxon>Craniata</taxon>
        <taxon>Vertebrata</taxon>
        <taxon>Euteleostomi</taxon>
        <taxon>Actinopterygii</taxon>
        <taxon>Neopterygii</taxon>
        <taxon>Teleostei</taxon>
        <taxon>Neoteleostei</taxon>
        <taxon>Acanthomorphata</taxon>
        <taxon>Ovalentaria</taxon>
        <taxon>Atherinomorphae</taxon>
        <taxon>Beloniformes</taxon>
        <taxon>Adrianichthyidae</taxon>
        <taxon>Oryziinae</taxon>
        <taxon>Oryzias</taxon>
    </lineage>
</organism>
<dbReference type="Ensembl" id="ENSOSIT00000007623.1">
    <property type="protein sequence ID" value="ENSOSIP00000007141.1"/>
    <property type="gene ID" value="ENSOSIG00000004738.1"/>
</dbReference>
<dbReference type="Proteomes" id="UP000694383">
    <property type="component" value="Unplaced"/>
</dbReference>
<proteinExistence type="predicted"/>
<reference evidence="1" key="1">
    <citation type="submission" date="2025-08" db="UniProtKB">
        <authorList>
            <consortium name="Ensembl"/>
        </authorList>
    </citation>
    <scope>IDENTIFICATION</scope>
</reference>
<evidence type="ECO:0000313" key="2">
    <source>
        <dbReference type="Proteomes" id="UP000694383"/>
    </source>
</evidence>
<sequence length="151" mass="17796">MATCRKIVVRSFQAKWTNAYFVVPHRLDKITGAAVKRTAVFVGVFYCKNKLQQLQRGYAAHQIMFTKMAKSSDAVREASSYVVDVFKVFDIVYQEQKKKFEELSLSNDTFTRQVEDLALNLQQQLENIWRACYYKQLFLFILFFQQNWPPV</sequence>
<dbReference type="AlphaFoldDB" id="A0A8C7X411"/>
<protein>
    <submittedName>
        <fullName evidence="1">Uncharacterized protein</fullName>
    </submittedName>
</protein>